<dbReference type="Gene3D" id="3.20.20.80">
    <property type="entry name" value="Glycosidases"/>
    <property type="match status" value="3"/>
</dbReference>
<feature type="compositionally biased region" description="Low complexity" evidence="1">
    <location>
        <begin position="538"/>
        <end position="550"/>
    </location>
</feature>
<dbReference type="AlphaFoldDB" id="A0A158FXE0"/>
<dbReference type="InterPro" id="IPR013797">
    <property type="entry name" value="Maltooligo_trehalose_synth_4"/>
</dbReference>
<dbReference type="OrthoDB" id="9761577at2"/>
<feature type="region of interest" description="Disordered" evidence="1">
    <location>
        <begin position="508"/>
        <end position="554"/>
    </location>
</feature>
<evidence type="ECO:0000313" key="3">
    <source>
        <dbReference type="EMBL" id="SAL24495.1"/>
    </source>
</evidence>
<dbReference type="GO" id="GO:0030980">
    <property type="term" value="P:alpha-glucan catabolic process"/>
    <property type="evidence" value="ECO:0007669"/>
    <property type="project" value="TreeGrafter"/>
</dbReference>
<reference evidence="3 4" key="1">
    <citation type="submission" date="2016-01" db="EMBL/GenBank/DDBJ databases">
        <authorList>
            <person name="Oliw E.H."/>
        </authorList>
    </citation>
    <scope>NUCLEOTIDE SEQUENCE [LARGE SCALE GENOMIC DNA]</scope>
    <source>
        <strain evidence="3">LMG 22029</strain>
    </source>
</reference>
<feature type="domain" description="Glycosyl hydrolase family 13 catalytic" evidence="2">
    <location>
        <begin position="7"/>
        <end position="846"/>
    </location>
</feature>
<dbReference type="RefSeq" id="WP_060818466.1">
    <property type="nucleotide sequence ID" value="NZ_FCOC02000004.1"/>
</dbReference>
<dbReference type="InterPro" id="IPR017853">
    <property type="entry name" value="GH"/>
</dbReference>
<evidence type="ECO:0000256" key="1">
    <source>
        <dbReference type="SAM" id="MobiDB-lite"/>
    </source>
</evidence>
<sequence length="970" mass="108013">MTVPRSTLRLQLHKDFTFDDAARQVDYMASLGISHAYLSPITTATSGSTHGYDTVDYTRVNPELGGEEGLKRLVDKLRAHEMGLIVDVVPNHMGVGGSENLWWMDILEWGRHAAHARYFDVDWHSPDPALRGKVLAPFLGAAYGEELQGGKIKLTFDPEDGRFKITYYSNTFPVSPLDYAAILQEHAPEMAQRFTGLSTQPADQPRADEARAALKEFTASEEGKKAIDTAIRAHSGDNPTGRDRLHRLLERQHYRLAWWRTAADEVNWRRFFDVSTLGGMRVERPEVFEASHALIFRLFTEGLIDGVRIDHVDGLAEPREYCQRLRNRLEELAAQRPENLQQPRTYFVVEKILARGEPVRDDWQIDGTTGYDFMNDVGALLHDPRGAQPLAQNWAELSGRPAEFDVEAKAARRKILAENLSAELDRAARALHRIARDTPTTRDFTFSSLKRVAAELVVHFPVYRIYPIGGQRSAEDERFFAQAYEGAKAALAPADHAILERIAQWLGGPGGDEPVEEKPRERLLDRNGRERPVSAFQNPPASASGSNSSGSHRRNAQTLFSQLTSPVAAKAVEDTACYRYGRLISRNEVGADPGEFSLSVDLFHEGNQERAARFPNAMLTTATHDHKRGEDVRARIAALSEIPDEWAATLKSWSTLNTPHRRILGDADGDKTAWAPGAAAEAMLYQTLVGCWPPTLSPDDEAGVKELAERVSAWQLKAMREAKLRTSWFAPDEAYENACRDFLFDILAPQRRDGFLGELPAFVARIARTGAINSFQQTLLRLTSPGVPDLYQGTELWDFSLVDPDNRRPVDFEQRRAWLADGEAQGAPSEQLQNWRDGRVKLGIVRRALALRAHAQSLFAQGSYIPLKVEGEHADSVIAFARHAGSAYAVVIATRLADSLLAENDSGLPLVDAAHWEDTAVILPEALASRALFDWLSPNAPKADGQRLFMRDALASMPVALLMEEGVPRV</sequence>
<evidence type="ECO:0000259" key="2">
    <source>
        <dbReference type="SMART" id="SM00642"/>
    </source>
</evidence>
<organism evidence="3 4">
    <name type="scientific">Caballeronia sordidicola</name>
    <name type="common">Burkholderia sordidicola</name>
    <dbReference type="NCBI Taxonomy" id="196367"/>
    <lineage>
        <taxon>Bacteria</taxon>
        <taxon>Pseudomonadati</taxon>
        <taxon>Pseudomonadota</taxon>
        <taxon>Betaproteobacteria</taxon>
        <taxon>Burkholderiales</taxon>
        <taxon>Burkholderiaceae</taxon>
        <taxon>Caballeronia</taxon>
    </lineage>
</organism>
<name>A0A158FXE0_CABSO</name>
<dbReference type="Proteomes" id="UP000054893">
    <property type="component" value="Unassembled WGS sequence"/>
</dbReference>
<dbReference type="InterPro" id="IPR012767">
    <property type="entry name" value="Trehalose_TreY"/>
</dbReference>
<dbReference type="EMBL" id="FCOC02000004">
    <property type="protein sequence ID" value="SAL24495.1"/>
    <property type="molecule type" value="Genomic_DNA"/>
</dbReference>
<proteinExistence type="predicted"/>
<dbReference type="PANTHER" id="PTHR10357">
    <property type="entry name" value="ALPHA-AMYLASE FAMILY MEMBER"/>
    <property type="match status" value="1"/>
</dbReference>
<dbReference type="Gene3D" id="1.10.10.470">
    <property type="entry name" value="Maltooligosyl trehalose synthase, domain 4"/>
    <property type="match status" value="1"/>
</dbReference>
<evidence type="ECO:0000313" key="4">
    <source>
        <dbReference type="Proteomes" id="UP000054893"/>
    </source>
</evidence>
<dbReference type="SUPFAM" id="SSF51445">
    <property type="entry name" value="(Trans)glycosidases"/>
    <property type="match status" value="1"/>
</dbReference>
<protein>
    <submittedName>
        <fullName evidence="3">Malto-oligosyltrehalose synthase</fullName>
    </submittedName>
</protein>
<gene>
    <name evidence="3" type="ORF">AWB64_01926</name>
</gene>
<dbReference type="PANTHER" id="PTHR10357:SF216">
    <property type="entry name" value="MALTOOLIGOSYL TREHALOSE SYNTHASE-RELATED"/>
    <property type="match status" value="1"/>
</dbReference>
<accession>A0A158FXE0</accession>
<dbReference type="Pfam" id="PF00128">
    <property type="entry name" value="Alpha-amylase"/>
    <property type="match status" value="1"/>
</dbReference>
<dbReference type="CDD" id="cd11336">
    <property type="entry name" value="AmyAc_MTSase"/>
    <property type="match status" value="1"/>
</dbReference>
<dbReference type="GO" id="GO:0047470">
    <property type="term" value="F:(1,4)-alpha-D-glucan 1-alpha-D-glucosylmutase activity"/>
    <property type="evidence" value="ECO:0007669"/>
    <property type="project" value="TreeGrafter"/>
</dbReference>
<feature type="compositionally biased region" description="Basic and acidic residues" evidence="1">
    <location>
        <begin position="516"/>
        <end position="532"/>
    </location>
</feature>
<dbReference type="NCBIfam" id="TIGR02401">
    <property type="entry name" value="trehalose_TreY"/>
    <property type="match status" value="1"/>
</dbReference>
<dbReference type="SMART" id="SM00642">
    <property type="entry name" value="Aamy"/>
    <property type="match status" value="1"/>
</dbReference>
<dbReference type="GO" id="GO:0005992">
    <property type="term" value="P:trehalose biosynthetic process"/>
    <property type="evidence" value="ECO:0007669"/>
    <property type="project" value="TreeGrafter"/>
</dbReference>
<dbReference type="InterPro" id="IPR006047">
    <property type="entry name" value="GH13_cat_dom"/>
</dbReference>